<sequence>MKNNQSTVENTNLFQDGLKHYNLLLNKGYTQKQHFPYSENFLLKKLQHKLISKFTNNDPSPDFLIRIQGFFNNKEDELNYNLFYSVNRTNNTLSLDSLVAELNDKRICYPLKDENDLPPAINVWKHLTNLLKEERVHIIYPKEKIKLLLREQDDILKSIGYYKTFLDNRTFFINRELRTLLQSNLHEYEPKILPINIRLQLNSYDSIHCRFQYSFDPVHIKLTLESITAKSGVLEQEYPFEKIQSQNLNLQKISDELKQQNRLLNAQQISKASDRSGMKAMLKHLQKRP</sequence>
<dbReference type="EMBL" id="LVYD01000024">
    <property type="protein sequence ID" value="OQP65543.1"/>
    <property type="molecule type" value="Genomic_DNA"/>
</dbReference>
<reference evidence="2 3" key="1">
    <citation type="submission" date="2016-03" db="EMBL/GenBank/DDBJ databases">
        <title>Niastella vici sp. nov., isolated from farmland soil.</title>
        <authorList>
            <person name="Chen L."/>
            <person name="Wang D."/>
            <person name="Yang S."/>
            <person name="Wang G."/>
        </authorList>
    </citation>
    <scope>NUCLEOTIDE SEQUENCE [LARGE SCALE GENOMIC DNA]</scope>
    <source>
        <strain evidence="2 3">DJ57</strain>
    </source>
</reference>
<dbReference type="RefSeq" id="WP_081146442.1">
    <property type="nucleotide sequence ID" value="NZ_LVYD01000024.1"/>
</dbReference>
<accession>A0A1V9G4J5</accession>
<keyword evidence="1" id="KW-0175">Coiled coil</keyword>
<organism evidence="2 3">
    <name type="scientific">Niastella vici</name>
    <dbReference type="NCBI Taxonomy" id="1703345"/>
    <lineage>
        <taxon>Bacteria</taxon>
        <taxon>Pseudomonadati</taxon>
        <taxon>Bacteroidota</taxon>
        <taxon>Chitinophagia</taxon>
        <taxon>Chitinophagales</taxon>
        <taxon>Chitinophagaceae</taxon>
        <taxon>Niastella</taxon>
    </lineage>
</organism>
<evidence type="ECO:0000313" key="2">
    <source>
        <dbReference type="EMBL" id="OQP65543.1"/>
    </source>
</evidence>
<name>A0A1V9G4J5_9BACT</name>
<proteinExistence type="predicted"/>
<protein>
    <submittedName>
        <fullName evidence="2">Uncharacterized protein</fullName>
    </submittedName>
</protein>
<evidence type="ECO:0000256" key="1">
    <source>
        <dbReference type="SAM" id="Coils"/>
    </source>
</evidence>
<feature type="coiled-coil region" evidence="1">
    <location>
        <begin position="240"/>
        <end position="270"/>
    </location>
</feature>
<dbReference type="Proteomes" id="UP000192796">
    <property type="component" value="Unassembled WGS sequence"/>
</dbReference>
<evidence type="ECO:0000313" key="3">
    <source>
        <dbReference type="Proteomes" id="UP000192796"/>
    </source>
</evidence>
<gene>
    <name evidence="2" type="ORF">A3860_17925</name>
</gene>
<comment type="caution">
    <text evidence="2">The sequence shown here is derived from an EMBL/GenBank/DDBJ whole genome shotgun (WGS) entry which is preliminary data.</text>
</comment>
<keyword evidence="3" id="KW-1185">Reference proteome</keyword>
<dbReference type="AlphaFoldDB" id="A0A1V9G4J5"/>